<dbReference type="GO" id="GO:0071398">
    <property type="term" value="P:cellular response to fatty acid"/>
    <property type="evidence" value="ECO:0007669"/>
    <property type="project" value="TreeGrafter"/>
</dbReference>
<protein>
    <submittedName>
        <fullName evidence="7">FFAR3 protein</fullName>
    </submittedName>
</protein>
<feature type="non-terminal residue" evidence="7">
    <location>
        <position position="84"/>
    </location>
</feature>
<keyword evidence="4 5" id="KW-0472">Membrane</keyword>
<evidence type="ECO:0000313" key="8">
    <source>
        <dbReference type="Proteomes" id="UP000545332"/>
    </source>
</evidence>
<dbReference type="InterPro" id="IPR017452">
    <property type="entry name" value="GPCR_Rhodpsn_7TM"/>
</dbReference>
<comment type="subcellular location">
    <subcellularLocation>
        <location evidence="1">Membrane</location>
    </subcellularLocation>
</comment>
<accession>A0A7K4KZ91</accession>
<dbReference type="PANTHER" id="PTHR45822:SF5">
    <property type="entry name" value="FREE FATTY ACID RECEPTOR 2"/>
    <property type="match status" value="1"/>
</dbReference>
<proteinExistence type="predicted"/>
<feature type="non-terminal residue" evidence="7">
    <location>
        <position position="1"/>
    </location>
</feature>
<dbReference type="Gene3D" id="1.20.1070.10">
    <property type="entry name" value="Rhodopsin 7-helix transmembrane proteins"/>
    <property type="match status" value="1"/>
</dbReference>
<gene>
    <name evidence="7" type="primary">Ffar3</name>
    <name evidence="7" type="ORF">CRYSOU_R15214</name>
</gene>
<dbReference type="PROSITE" id="PS50262">
    <property type="entry name" value="G_PROTEIN_RECEP_F1_2"/>
    <property type="match status" value="1"/>
</dbReference>
<dbReference type="SUPFAM" id="SSF81321">
    <property type="entry name" value="Family A G protein-coupled receptor-like"/>
    <property type="match status" value="1"/>
</dbReference>
<evidence type="ECO:0000313" key="7">
    <source>
        <dbReference type="EMBL" id="NWI21750.1"/>
    </source>
</evidence>
<dbReference type="EMBL" id="VWPX01042150">
    <property type="protein sequence ID" value="NWI21750.1"/>
    <property type="molecule type" value="Genomic_DNA"/>
</dbReference>
<sequence length="84" mass="8940">FCFFSSVHLSGLFLAALSVERYLSVAFPLRAQRWRRPGLYVAAGCVLWLVATAHCSVIFVTAFNEAADGSEEAGGGSGSGEEPQ</sequence>
<dbReference type="InterPro" id="IPR000276">
    <property type="entry name" value="GPCR_Rhodpsn"/>
</dbReference>
<dbReference type="OrthoDB" id="5961208at2759"/>
<evidence type="ECO:0000259" key="6">
    <source>
        <dbReference type="PROSITE" id="PS50262"/>
    </source>
</evidence>
<dbReference type="PROSITE" id="PS00237">
    <property type="entry name" value="G_PROTEIN_RECEP_F1_1"/>
    <property type="match status" value="1"/>
</dbReference>
<evidence type="ECO:0000256" key="5">
    <source>
        <dbReference type="SAM" id="Phobius"/>
    </source>
</evidence>
<feature type="transmembrane region" description="Helical" evidence="5">
    <location>
        <begin position="6"/>
        <end position="27"/>
    </location>
</feature>
<feature type="transmembrane region" description="Helical" evidence="5">
    <location>
        <begin position="39"/>
        <end position="63"/>
    </location>
</feature>
<dbReference type="Pfam" id="PF00001">
    <property type="entry name" value="7tm_1"/>
    <property type="match status" value="1"/>
</dbReference>
<evidence type="ECO:0000256" key="1">
    <source>
        <dbReference type="ARBA" id="ARBA00004370"/>
    </source>
</evidence>
<dbReference type="AlphaFoldDB" id="A0A7K4KZ91"/>
<dbReference type="PANTHER" id="PTHR45822">
    <property type="entry name" value="FREE FATTY ACID RECEPTOR 2-RELATED"/>
    <property type="match status" value="1"/>
</dbReference>
<keyword evidence="8" id="KW-1185">Reference proteome</keyword>
<evidence type="ECO:0000256" key="3">
    <source>
        <dbReference type="ARBA" id="ARBA00022989"/>
    </source>
</evidence>
<comment type="caution">
    <text evidence="7">The sequence shown here is derived from an EMBL/GenBank/DDBJ whole genome shotgun (WGS) entry which is preliminary data.</text>
</comment>
<reference evidence="7 8" key="1">
    <citation type="submission" date="2019-09" db="EMBL/GenBank/DDBJ databases">
        <title>Bird 10,000 Genomes (B10K) Project - Family phase.</title>
        <authorList>
            <person name="Zhang G."/>
        </authorList>
    </citation>
    <scope>NUCLEOTIDE SEQUENCE [LARGE SCALE GENOMIC DNA]</scope>
    <source>
        <strain evidence="7">B10K-MSB-42743</strain>
        <tissue evidence="7">Heart</tissue>
    </source>
</reference>
<dbReference type="GO" id="GO:0004930">
    <property type="term" value="F:G protein-coupled receptor activity"/>
    <property type="evidence" value="ECO:0007669"/>
    <property type="project" value="InterPro"/>
</dbReference>
<organism evidence="7 8">
    <name type="scientific">Crypturellus soui</name>
    <dbReference type="NCBI Taxonomy" id="458187"/>
    <lineage>
        <taxon>Eukaryota</taxon>
        <taxon>Metazoa</taxon>
        <taxon>Chordata</taxon>
        <taxon>Craniata</taxon>
        <taxon>Vertebrata</taxon>
        <taxon>Euteleostomi</taxon>
        <taxon>Archelosauria</taxon>
        <taxon>Archosauria</taxon>
        <taxon>Dinosauria</taxon>
        <taxon>Saurischia</taxon>
        <taxon>Theropoda</taxon>
        <taxon>Coelurosauria</taxon>
        <taxon>Aves</taxon>
        <taxon>Palaeognathae</taxon>
        <taxon>Tinamiformes</taxon>
        <taxon>Tinamidae</taxon>
        <taxon>Crypturellus</taxon>
    </lineage>
</organism>
<dbReference type="GO" id="GO:0005886">
    <property type="term" value="C:plasma membrane"/>
    <property type="evidence" value="ECO:0007669"/>
    <property type="project" value="TreeGrafter"/>
</dbReference>
<feature type="domain" description="G-protein coupled receptors family 1 profile" evidence="6">
    <location>
        <begin position="1"/>
        <end position="84"/>
    </location>
</feature>
<keyword evidence="3 5" id="KW-1133">Transmembrane helix</keyword>
<keyword evidence="2 5" id="KW-0812">Transmembrane</keyword>
<name>A0A7K4KZ91_9AVES</name>
<evidence type="ECO:0000256" key="2">
    <source>
        <dbReference type="ARBA" id="ARBA00022692"/>
    </source>
</evidence>
<dbReference type="Proteomes" id="UP000545332">
    <property type="component" value="Unassembled WGS sequence"/>
</dbReference>
<evidence type="ECO:0000256" key="4">
    <source>
        <dbReference type="ARBA" id="ARBA00023136"/>
    </source>
</evidence>